<reference evidence="1" key="1">
    <citation type="submission" date="2012-05" db="EMBL/GenBank/DDBJ databases">
        <authorList>
            <person name="Krishnakumar V."/>
            <person name="Cheung F."/>
            <person name="Xiao Y."/>
            <person name="Chan A."/>
            <person name="Moskal W.A."/>
            <person name="Town C.D."/>
        </authorList>
    </citation>
    <scope>NUCLEOTIDE SEQUENCE</scope>
</reference>
<organism evidence="1">
    <name type="scientific">Medicago truncatula</name>
    <name type="common">Barrel medic</name>
    <name type="synonym">Medicago tribuloides</name>
    <dbReference type="NCBI Taxonomy" id="3880"/>
    <lineage>
        <taxon>Eukaryota</taxon>
        <taxon>Viridiplantae</taxon>
        <taxon>Streptophyta</taxon>
        <taxon>Embryophyta</taxon>
        <taxon>Tracheophyta</taxon>
        <taxon>Spermatophyta</taxon>
        <taxon>Magnoliopsida</taxon>
        <taxon>eudicotyledons</taxon>
        <taxon>Gunneridae</taxon>
        <taxon>Pentapetalae</taxon>
        <taxon>rosids</taxon>
        <taxon>fabids</taxon>
        <taxon>Fabales</taxon>
        <taxon>Fabaceae</taxon>
        <taxon>Papilionoideae</taxon>
        <taxon>50 kb inversion clade</taxon>
        <taxon>NPAAA clade</taxon>
        <taxon>Hologalegina</taxon>
        <taxon>IRL clade</taxon>
        <taxon>Trifolieae</taxon>
        <taxon>Medicago</taxon>
    </lineage>
</organism>
<dbReference type="EMBL" id="BT142891">
    <property type="protein sequence ID" value="AFK42685.1"/>
    <property type="molecule type" value="mRNA"/>
</dbReference>
<sequence length="71" mass="8275">MSQRETPLMCMPNREEHFCRTQQIPDGICDIERIPSSSSHRQLDQYLSYCRVYSSHFPEDSCIPFGHLAQA</sequence>
<evidence type="ECO:0000313" key="1">
    <source>
        <dbReference type="EMBL" id="AFK42685.1"/>
    </source>
</evidence>
<protein>
    <submittedName>
        <fullName evidence="1">Uncharacterized protein</fullName>
    </submittedName>
</protein>
<name>I3SQZ3_MEDTR</name>
<dbReference type="AlphaFoldDB" id="I3SQZ3"/>
<accession>I3SQZ3</accession>
<proteinExistence type="evidence at transcript level"/>